<name>A0AAE7NNF6_9BRAD</name>
<protein>
    <submittedName>
        <fullName evidence="1">Uncharacterized protein</fullName>
    </submittedName>
</protein>
<reference evidence="1 2" key="1">
    <citation type="submission" date="2018-06" db="EMBL/GenBank/DDBJ databases">
        <title>Comparative genomics of Bradyrhizobium nodulating Arachidis hypogaea.</title>
        <authorList>
            <person name="Li Y."/>
        </authorList>
    </citation>
    <scope>NUCLEOTIDE SEQUENCE [LARGE SCALE GENOMIC DNA]</scope>
    <source>
        <strain evidence="1 2">CCBAU 051107</strain>
    </source>
</reference>
<accession>A0AAE7NNF6</accession>
<dbReference type="EMBL" id="CP030050">
    <property type="protein sequence ID" value="QOZ66588.1"/>
    <property type="molecule type" value="Genomic_DNA"/>
</dbReference>
<evidence type="ECO:0000313" key="2">
    <source>
        <dbReference type="Proteomes" id="UP000594015"/>
    </source>
</evidence>
<sequence length="344" mass="37560">MLQRRSKHPDIRTKILSQAWGERRWQPPLACIATVFLAGCSLHPVQQDVTGVRTSELVQYIRCESRLAIQDKAIALFRKEDLANPLIDELSALRGRQWPSNLRTRLNGIEQVIYDRYIRTGIAYDFSFDITEDNGASGVLDPVKLFTNGAAGLGLSASGDFRRENLRHFVVSETAEDLLENGQLECGPSYDYKSSNYTYPIAGKIGIDELVSTFFEVNEIKNLSPDKTSATIFADTLTFTTTITGSASPHVIVAPSGNRWGLASAASLGISGSRVDKHALIIGLSLDTTKRTASRQAAAAAIVAPGLAARSALQRSNVRSANEQSALDAVTQARLDAYLDRAFR</sequence>
<dbReference type="RefSeq" id="WP_092218187.1">
    <property type="nucleotide sequence ID" value="NZ_CP030050.1"/>
</dbReference>
<gene>
    <name evidence="1" type="ORF">WN72_09535</name>
</gene>
<dbReference type="AlphaFoldDB" id="A0AAE7NNF6"/>
<organism evidence="1 2">
    <name type="scientific">Bradyrhizobium arachidis</name>
    <dbReference type="NCBI Taxonomy" id="858423"/>
    <lineage>
        <taxon>Bacteria</taxon>
        <taxon>Pseudomonadati</taxon>
        <taxon>Pseudomonadota</taxon>
        <taxon>Alphaproteobacteria</taxon>
        <taxon>Hyphomicrobiales</taxon>
        <taxon>Nitrobacteraceae</taxon>
        <taxon>Bradyrhizobium</taxon>
    </lineage>
</organism>
<dbReference type="Proteomes" id="UP000594015">
    <property type="component" value="Chromosome"/>
</dbReference>
<dbReference type="KEGG" id="barh:WN72_09535"/>
<evidence type="ECO:0000313" key="1">
    <source>
        <dbReference type="EMBL" id="QOZ66588.1"/>
    </source>
</evidence>
<proteinExistence type="predicted"/>